<dbReference type="Pfam" id="PF03124">
    <property type="entry name" value="EXS"/>
    <property type="match status" value="1"/>
</dbReference>
<dbReference type="RefSeq" id="XP_004989844.1">
    <property type="nucleotide sequence ID" value="XM_004989787.1"/>
</dbReference>
<dbReference type="GO" id="GO:0005737">
    <property type="term" value="C:cytoplasm"/>
    <property type="evidence" value="ECO:0007669"/>
    <property type="project" value="TreeGrafter"/>
</dbReference>
<reference evidence="7" key="1">
    <citation type="submission" date="2009-08" db="EMBL/GenBank/DDBJ databases">
        <title>Annotation of Salpingoeca rosetta.</title>
        <authorList>
            <consortium name="The Broad Institute Genome Sequencing Platform"/>
            <person name="Russ C."/>
            <person name="Cuomo C."/>
            <person name="Burger G."/>
            <person name="Gray M.W."/>
            <person name="Holland P.W.H."/>
            <person name="King N."/>
            <person name="Lang F.B.F."/>
            <person name="Roger A.J."/>
            <person name="Ruiz-Trillo I."/>
            <person name="Young S.K."/>
            <person name="Zeng Q."/>
            <person name="Gargeya S."/>
            <person name="Alvarado L."/>
            <person name="Berlin A."/>
            <person name="Chapman S.B."/>
            <person name="Chen Z."/>
            <person name="Freedman E."/>
            <person name="Gellesch M."/>
            <person name="Goldberg J."/>
            <person name="Griggs A."/>
            <person name="Gujja S."/>
            <person name="Heilman E."/>
            <person name="Heiman D."/>
            <person name="Howarth C."/>
            <person name="Mehta T."/>
            <person name="Neiman D."/>
            <person name="Pearson M."/>
            <person name="Roberts A."/>
            <person name="Saif S."/>
            <person name="Shea T."/>
            <person name="Shenoy N."/>
            <person name="Sisk P."/>
            <person name="Stolte C."/>
            <person name="Sykes S."/>
            <person name="White J."/>
            <person name="Yandava C."/>
            <person name="Haas B."/>
            <person name="Nusbaum C."/>
            <person name="Birren B."/>
        </authorList>
    </citation>
    <scope>NUCLEOTIDE SEQUENCE [LARGE SCALE GENOMIC DNA]</scope>
    <source>
        <strain evidence="7">ATCC 50818</strain>
    </source>
</reference>
<evidence type="ECO:0000313" key="7">
    <source>
        <dbReference type="EMBL" id="EGD78168.1"/>
    </source>
</evidence>
<keyword evidence="4 5" id="KW-0472">Membrane</keyword>
<dbReference type="KEGG" id="sre:PTSG_09045"/>
<dbReference type="eggNOG" id="KOG1162">
    <property type="taxonomic scope" value="Eukaryota"/>
</dbReference>
<feature type="domain" description="EXS" evidence="6">
    <location>
        <begin position="162"/>
        <end position="365"/>
    </location>
</feature>
<evidence type="ECO:0000256" key="3">
    <source>
        <dbReference type="ARBA" id="ARBA00022989"/>
    </source>
</evidence>
<protein>
    <recommendedName>
        <fullName evidence="6">EXS domain-containing protein</fullName>
    </recommendedName>
</protein>
<dbReference type="OrthoDB" id="2159384at2759"/>
<keyword evidence="2 5" id="KW-0812">Transmembrane</keyword>
<dbReference type="AlphaFoldDB" id="F2UM19"/>
<organism evidence="8">
    <name type="scientific">Salpingoeca rosetta (strain ATCC 50818 / BSB-021)</name>
    <dbReference type="NCBI Taxonomy" id="946362"/>
    <lineage>
        <taxon>Eukaryota</taxon>
        <taxon>Choanoflagellata</taxon>
        <taxon>Craspedida</taxon>
        <taxon>Salpingoecidae</taxon>
        <taxon>Salpingoeca</taxon>
    </lineage>
</organism>
<dbReference type="PROSITE" id="PS51380">
    <property type="entry name" value="EXS"/>
    <property type="match status" value="1"/>
</dbReference>
<dbReference type="InParanoid" id="F2UM19"/>
<evidence type="ECO:0000259" key="6">
    <source>
        <dbReference type="PROSITE" id="PS51380"/>
    </source>
</evidence>
<evidence type="ECO:0000256" key="5">
    <source>
        <dbReference type="SAM" id="Phobius"/>
    </source>
</evidence>
<dbReference type="GO" id="GO:0016020">
    <property type="term" value="C:membrane"/>
    <property type="evidence" value="ECO:0007669"/>
    <property type="project" value="UniProtKB-SubCell"/>
</dbReference>
<gene>
    <name evidence="7" type="ORF">PTSG_09045</name>
</gene>
<dbReference type="OMA" id="MEARKLM"/>
<dbReference type="EMBL" id="GL832981">
    <property type="protein sequence ID" value="EGD78168.1"/>
    <property type="molecule type" value="Genomic_DNA"/>
</dbReference>
<keyword evidence="3 5" id="KW-1133">Transmembrane helix</keyword>
<evidence type="ECO:0000256" key="1">
    <source>
        <dbReference type="ARBA" id="ARBA00004141"/>
    </source>
</evidence>
<sequence length="365" mass="42246">MTTRTLASFSASLTLIRSRIHHTSCSPTPIPWSRSLLSLHPTSAQFTDILYGVKTLSLTLIGWYTLHEVFVYYGFSLGRWLAQVAFWVTLLVLCIFSNHKLYRGFRAFFYERLHTFFTFSEVKFVDVLTADALTSMSKLLADMQIVVCSIVGVLSLNFDAGNTRCMHSVVAPVLASLPYLIRAIQCYRAYLSTGSSHHLVNLGKYLSSFPVIWTSALKHQLAPVEGVRLDKHDQYLQLLWLYTVTINTLYSYLWDILMDWGLCRSPRAKHVLLRDDLHFKRPWLYYTAMAGDLALRLCWSLKLSSHLQQHASGQAFAFLFEVLEVFRRFVWNFFRVEWQYIQERHKHTTRELTAVLHTSSPRALT</sequence>
<evidence type="ECO:0000256" key="2">
    <source>
        <dbReference type="ARBA" id="ARBA00022692"/>
    </source>
</evidence>
<proteinExistence type="predicted"/>
<evidence type="ECO:0000313" key="8">
    <source>
        <dbReference type="Proteomes" id="UP000007799"/>
    </source>
</evidence>
<dbReference type="GeneID" id="16070399"/>
<dbReference type="Proteomes" id="UP000007799">
    <property type="component" value="Unassembled WGS sequence"/>
</dbReference>
<accession>F2UM19</accession>
<feature type="transmembrane region" description="Helical" evidence="5">
    <location>
        <begin position="238"/>
        <end position="257"/>
    </location>
</feature>
<comment type="subcellular location">
    <subcellularLocation>
        <location evidence="1">Membrane</location>
        <topology evidence="1">Multi-pass membrane protein</topology>
    </subcellularLocation>
</comment>
<feature type="transmembrane region" description="Helical" evidence="5">
    <location>
        <begin position="80"/>
        <end position="99"/>
    </location>
</feature>
<feature type="transmembrane region" description="Helical" evidence="5">
    <location>
        <begin position="49"/>
        <end position="73"/>
    </location>
</feature>
<name>F2UM19_SALR5</name>
<dbReference type="InterPro" id="IPR004342">
    <property type="entry name" value="EXS_C"/>
</dbReference>
<dbReference type="PANTHER" id="PTHR10783">
    <property type="entry name" value="XENOTROPIC AND POLYTROPIC RETROVIRUS RECEPTOR 1-RELATED"/>
    <property type="match status" value="1"/>
</dbReference>
<dbReference type="PANTHER" id="PTHR10783:SF46">
    <property type="entry name" value="PROTEIN ERD1 HOMOLOG 2"/>
    <property type="match status" value="1"/>
</dbReference>
<evidence type="ECO:0000256" key="4">
    <source>
        <dbReference type="ARBA" id="ARBA00023136"/>
    </source>
</evidence>
<keyword evidence="8" id="KW-1185">Reference proteome</keyword>